<dbReference type="InterPro" id="IPR051574">
    <property type="entry name" value="ZnF_E-box_Homeobox"/>
</dbReference>
<feature type="region of interest" description="Disordered" evidence="8">
    <location>
        <begin position="22"/>
        <end position="52"/>
    </location>
</feature>
<evidence type="ECO:0000256" key="1">
    <source>
        <dbReference type="ARBA" id="ARBA00004123"/>
    </source>
</evidence>
<evidence type="ECO:0000256" key="4">
    <source>
        <dbReference type="ARBA" id="ARBA00022771"/>
    </source>
</evidence>
<name>A0A177W7X9_BATDL</name>
<evidence type="ECO:0000256" key="8">
    <source>
        <dbReference type="SAM" id="MobiDB-lite"/>
    </source>
</evidence>
<dbReference type="Proteomes" id="UP000077115">
    <property type="component" value="Unassembled WGS sequence"/>
</dbReference>
<evidence type="ECO:0000313" key="10">
    <source>
        <dbReference type="EMBL" id="OAJ35764.1"/>
    </source>
</evidence>
<dbReference type="EMBL" id="DS022300">
    <property type="protein sequence ID" value="OAJ35764.1"/>
    <property type="molecule type" value="Genomic_DNA"/>
</dbReference>
<dbReference type="PANTHER" id="PTHR24391:SF18">
    <property type="entry name" value="EG:115C2.6 PROTEIN"/>
    <property type="match status" value="1"/>
</dbReference>
<dbReference type="PANTHER" id="PTHR24391">
    <property type="entry name" value="HISTONE H4 TRANSCRIPTION FACTOR-RELATED"/>
    <property type="match status" value="1"/>
</dbReference>
<evidence type="ECO:0000256" key="7">
    <source>
        <dbReference type="ARBA" id="ARBA00023242"/>
    </source>
</evidence>
<organism evidence="10 11">
    <name type="scientific">Batrachochytrium dendrobatidis (strain JEL423)</name>
    <dbReference type="NCBI Taxonomy" id="403673"/>
    <lineage>
        <taxon>Eukaryota</taxon>
        <taxon>Fungi</taxon>
        <taxon>Fungi incertae sedis</taxon>
        <taxon>Chytridiomycota</taxon>
        <taxon>Chytridiomycota incertae sedis</taxon>
        <taxon>Chytridiomycetes</taxon>
        <taxon>Rhizophydiales</taxon>
        <taxon>Rhizophydiales incertae sedis</taxon>
        <taxon>Batrachochytrium</taxon>
    </lineage>
</organism>
<keyword evidence="2" id="KW-0479">Metal-binding</keyword>
<dbReference type="GO" id="GO:0003677">
    <property type="term" value="F:DNA binding"/>
    <property type="evidence" value="ECO:0007669"/>
    <property type="project" value="UniProtKB-KW"/>
</dbReference>
<dbReference type="GO" id="GO:0006355">
    <property type="term" value="P:regulation of DNA-templated transcription"/>
    <property type="evidence" value="ECO:0007669"/>
    <property type="project" value="UniProtKB-ARBA"/>
</dbReference>
<evidence type="ECO:0000313" key="11">
    <source>
        <dbReference type="Proteomes" id="UP000077115"/>
    </source>
</evidence>
<evidence type="ECO:0000256" key="3">
    <source>
        <dbReference type="ARBA" id="ARBA00022737"/>
    </source>
</evidence>
<evidence type="ECO:0000256" key="9">
    <source>
        <dbReference type="SAM" id="SignalP"/>
    </source>
</evidence>
<keyword evidence="6" id="KW-0238">DNA-binding</keyword>
<evidence type="ECO:0000256" key="6">
    <source>
        <dbReference type="ARBA" id="ARBA00023125"/>
    </source>
</evidence>
<feature type="region of interest" description="Disordered" evidence="8">
    <location>
        <begin position="64"/>
        <end position="91"/>
    </location>
</feature>
<sequence length="298" mass="33727">MKLVHILFVLTAAATVNAILIPTGNDRSPQASGTFSRVSDPTNELTPEIPDEDWQDIMDIINSSTSNQDQQQSIDVVDPSTSKLAQERPIDELGPSISEQDWKAIIDNPDPGIPEDWKDLIDTVNSNIDNQDQQQPIDVAGSSTSRRGRKRPADIAGPNVSKRIRQQPIDVAGPSTSRQDQQQPMDQGESANTVTDQVIVLSERYQRTFNRIKKRLLASKEIREKKHKEYRDYAALRFEQWSALERGEEISGSRYDPKVEKQLKEEYVATGKKVNSIKQELKAFMKRRGLEFEEPDLD</sequence>
<feature type="compositionally biased region" description="Polar residues" evidence="8">
    <location>
        <begin position="174"/>
        <end position="192"/>
    </location>
</feature>
<dbReference type="VEuPathDB" id="FungiDB:BDEG_20008"/>
<feature type="chain" id="PRO_5008077373" evidence="9">
    <location>
        <begin position="19"/>
        <end position="298"/>
    </location>
</feature>
<comment type="subcellular location">
    <subcellularLocation>
        <location evidence="1">Nucleus</location>
    </subcellularLocation>
</comment>
<feature type="signal peptide" evidence="9">
    <location>
        <begin position="1"/>
        <end position="18"/>
    </location>
</feature>
<protein>
    <submittedName>
        <fullName evidence="10">Uncharacterized protein</fullName>
    </submittedName>
</protein>
<gene>
    <name evidence="10" type="ORF">BDEG_20008</name>
</gene>
<evidence type="ECO:0000256" key="2">
    <source>
        <dbReference type="ARBA" id="ARBA00022723"/>
    </source>
</evidence>
<feature type="compositionally biased region" description="Low complexity" evidence="8">
    <location>
        <begin position="127"/>
        <end position="138"/>
    </location>
</feature>
<dbReference type="GO" id="GO:0005634">
    <property type="term" value="C:nucleus"/>
    <property type="evidence" value="ECO:0007669"/>
    <property type="project" value="UniProtKB-SubCell"/>
</dbReference>
<keyword evidence="3" id="KW-0677">Repeat</keyword>
<proteinExistence type="predicted"/>
<feature type="compositionally biased region" description="Polar residues" evidence="8">
    <location>
        <begin position="25"/>
        <end position="45"/>
    </location>
</feature>
<keyword evidence="9" id="KW-0732">Signal</keyword>
<keyword evidence="5" id="KW-0862">Zinc</keyword>
<keyword evidence="4" id="KW-0863">Zinc-finger</keyword>
<accession>A0A177W7X9</accession>
<reference evidence="10 11" key="2">
    <citation type="submission" date="2016-05" db="EMBL/GenBank/DDBJ databases">
        <title>Lineage-specific infection strategies underlie the spectrum of fungal disease in amphibians.</title>
        <authorList>
            <person name="Cuomo C.A."/>
            <person name="Farrer R.A."/>
            <person name="James T."/>
            <person name="Longcore J."/>
            <person name="Birren B."/>
        </authorList>
    </citation>
    <scope>NUCLEOTIDE SEQUENCE [LARGE SCALE GENOMIC DNA]</scope>
    <source>
        <strain evidence="10 11">JEL423</strain>
    </source>
</reference>
<feature type="region of interest" description="Disordered" evidence="8">
    <location>
        <begin position="127"/>
        <end position="192"/>
    </location>
</feature>
<evidence type="ECO:0000256" key="5">
    <source>
        <dbReference type="ARBA" id="ARBA00022833"/>
    </source>
</evidence>
<feature type="compositionally biased region" description="Low complexity" evidence="8">
    <location>
        <begin position="64"/>
        <end position="75"/>
    </location>
</feature>
<dbReference type="GO" id="GO:0008270">
    <property type="term" value="F:zinc ion binding"/>
    <property type="evidence" value="ECO:0007669"/>
    <property type="project" value="UniProtKB-KW"/>
</dbReference>
<keyword evidence="7" id="KW-0539">Nucleus</keyword>
<dbReference type="AlphaFoldDB" id="A0A177W7X9"/>
<reference evidence="10 11" key="1">
    <citation type="submission" date="2006-10" db="EMBL/GenBank/DDBJ databases">
        <title>The Genome Sequence of Batrachochytrium dendrobatidis JEL423.</title>
        <authorList>
            <consortium name="The Broad Institute Genome Sequencing Platform"/>
            <person name="Birren B."/>
            <person name="Lander E."/>
            <person name="Galagan J."/>
            <person name="Cuomo C."/>
            <person name="Devon K."/>
            <person name="Jaffe D."/>
            <person name="Butler J."/>
            <person name="Alvarez P."/>
            <person name="Gnerre S."/>
            <person name="Grabherr M."/>
            <person name="Kleber M."/>
            <person name="Mauceli E."/>
            <person name="Brockman W."/>
            <person name="Young S."/>
            <person name="LaButti K."/>
            <person name="Sykes S."/>
            <person name="DeCaprio D."/>
            <person name="Crawford M."/>
            <person name="Koehrsen M."/>
            <person name="Engels R."/>
            <person name="Montgomery P."/>
            <person name="Pearson M."/>
            <person name="Howarth C."/>
            <person name="Larson L."/>
            <person name="White J."/>
            <person name="O'Leary S."/>
            <person name="Kodira C."/>
            <person name="Zeng Q."/>
            <person name="Yandava C."/>
            <person name="Alvarado L."/>
            <person name="Longcore J."/>
            <person name="James T."/>
        </authorList>
    </citation>
    <scope>NUCLEOTIDE SEQUENCE [LARGE SCALE GENOMIC DNA]</scope>
    <source>
        <strain evidence="10 11">JEL423</strain>
    </source>
</reference>